<dbReference type="AlphaFoldDB" id="A0AAJ7S0X3"/>
<protein>
    <submittedName>
        <fullName evidence="3">Uncharacterized protein LOC113464334</fullName>
    </submittedName>
</protein>
<sequence>MIVYIRCEMAQMIRCVIIALLLLPVPGFVTDVNDAHSYTLLIKDVRNYYGTSCIVIVHSDNSTDFNYASLTYIWTRAFSQQGILTMVVSFSRMSRETKKYRDFVMRPLYVVILTTNETMNEFST</sequence>
<evidence type="ECO:0000313" key="2">
    <source>
        <dbReference type="Proteomes" id="UP000694925"/>
    </source>
</evidence>
<organism evidence="2 3">
    <name type="scientific">Ceratina calcarata</name>
    <dbReference type="NCBI Taxonomy" id="156304"/>
    <lineage>
        <taxon>Eukaryota</taxon>
        <taxon>Metazoa</taxon>
        <taxon>Ecdysozoa</taxon>
        <taxon>Arthropoda</taxon>
        <taxon>Hexapoda</taxon>
        <taxon>Insecta</taxon>
        <taxon>Pterygota</taxon>
        <taxon>Neoptera</taxon>
        <taxon>Endopterygota</taxon>
        <taxon>Hymenoptera</taxon>
        <taxon>Apocrita</taxon>
        <taxon>Aculeata</taxon>
        <taxon>Apoidea</taxon>
        <taxon>Anthophila</taxon>
        <taxon>Apidae</taxon>
        <taxon>Ceratina</taxon>
        <taxon>Zadontomerus</taxon>
    </lineage>
</organism>
<dbReference type="Proteomes" id="UP000694925">
    <property type="component" value="Unplaced"/>
</dbReference>
<accession>A0AAJ7S0X3</accession>
<dbReference type="KEGG" id="ccal:113464334"/>
<keyword evidence="1" id="KW-0732">Signal</keyword>
<name>A0AAJ7S0X3_9HYME</name>
<feature type="chain" id="PRO_5042572011" evidence="1">
    <location>
        <begin position="28"/>
        <end position="124"/>
    </location>
</feature>
<feature type="signal peptide" evidence="1">
    <location>
        <begin position="1"/>
        <end position="27"/>
    </location>
</feature>
<feature type="non-terminal residue" evidence="3">
    <location>
        <position position="124"/>
    </location>
</feature>
<dbReference type="GeneID" id="113464334"/>
<evidence type="ECO:0000313" key="3">
    <source>
        <dbReference type="RefSeq" id="XP_026669286.1"/>
    </source>
</evidence>
<reference evidence="3" key="1">
    <citation type="submission" date="2025-08" db="UniProtKB">
        <authorList>
            <consortium name="RefSeq"/>
        </authorList>
    </citation>
    <scope>IDENTIFICATION</scope>
    <source>
        <tissue evidence="3">Whole body</tissue>
    </source>
</reference>
<dbReference type="RefSeq" id="XP_026669286.1">
    <property type="nucleotide sequence ID" value="XM_026813485.1"/>
</dbReference>
<gene>
    <name evidence="3" type="primary">LOC113464334</name>
</gene>
<proteinExistence type="predicted"/>
<keyword evidence="2" id="KW-1185">Reference proteome</keyword>
<evidence type="ECO:0000256" key="1">
    <source>
        <dbReference type="SAM" id="SignalP"/>
    </source>
</evidence>